<comment type="caution">
    <text evidence="3">The sequence shown here is derived from an EMBL/GenBank/DDBJ whole genome shotgun (WGS) entry which is preliminary data.</text>
</comment>
<reference evidence="3 4" key="1">
    <citation type="submission" date="2019-04" db="EMBL/GenBank/DDBJ databases">
        <title>Sphingomonas psychrotolerans sp. nov., isolated from soil in the Tianshan Mountains, Xinjiang, China.</title>
        <authorList>
            <person name="Luo Y."/>
            <person name="Sheng H."/>
        </authorList>
    </citation>
    <scope>NUCLEOTIDE SEQUENCE [LARGE SCALE GENOMIC DNA]</scope>
    <source>
        <strain evidence="3 4">KIS18-15</strain>
    </source>
</reference>
<dbReference type="InterPro" id="IPR050789">
    <property type="entry name" value="Diverse_Enzym_Activities"/>
</dbReference>
<gene>
    <name evidence="3" type="ORF">E5A74_20360</name>
</gene>
<dbReference type="PANTHER" id="PTHR43283:SF18">
    <property type="match status" value="1"/>
</dbReference>
<dbReference type="OrthoDB" id="119951at2"/>
<feature type="compositionally biased region" description="Basic and acidic residues" evidence="1">
    <location>
        <begin position="213"/>
        <end position="225"/>
    </location>
</feature>
<dbReference type="PANTHER" id="PTHR43283">
    <property type="entry name" value="BETA-LACTAMASE-RELATED"/>
    <property type="match status" value="1"/>
</dbReference>
<dbReference type="SUPFAM" id="SSF56601">
    <property type="entry name" value="beta-lactamase/transpeptidase-like"/>
    <property type="match status" value="1"/>
</dbReference>
<dbReference type="Proteomes" id="UP000309848">
    <property type="component" value="Unassembled WGS sequence"/>
</dbReference>
<evidence type="ECO:0000259" key="2">
    <source>
        <dbReference type="Pfam" id="PF00144"/>
    </source>
</evidence>
<dbReference type="InterPro" id="IPR001466">
    <property type="entry name" value="Beta-lactam-related"/>
</dbReference>
<evidence type="ECO:0000313" key="4">
    <source>
        <dbReference type="Proteomes" id="UP000309848"/>
    </source>
</evidence>
<evidence type="ECO:0000313" key="3">
    <source>
        <dbReference type="EMBL" id="TGX37334.1"/>
    </source>
</evidence>
<keyword evidence="4" id="KW-1185">Reference proteome</keyword>
<dbReference type="EMBL" id="SRXU01000013">
    <property type="protein sequence ID" value="TGX37334.1"/>
    <property type="molecule type" value="Genomic_DNA"/>
</dbReference>
<dbReference type="AlphaFoldDB" id="A0A4S1W3A7"/>
<dbReference type="GO" id="GO:0016787">
    <property type="term" value="F:hydrolase activity"/>
    <property type="evidence" value="ECO:0007669"/>
    <property type="project" value="UniProtKB-KW"/>
</dbReference>
<proteinExistence type="predicted"/>
<organism evidence="3 4">
    <name type="scientific">Sphingomonas naasensis</name>
    <dbReference type="NCBI Taxonomy" id="1344951"/>
    <lineage>
        <taxon>Bacteria</taxon>
        <taxon>Pseudomonadati</taxon>
        <taxon>Pseudomonadota</taxon>
        <taxon>Alphaproteobacteria</taxon>
        <taxon>Sphingomonadales</taxon>
        <taxon>Sphingomonadaceae</taxon>
        <taxon>Sphingomonas</taxon>
    </lineage>
</organism>
<dbReference type="Pfam" id="PF00144">
    <property type="entry name" value="Beta-lactamase"/>
    <property type="match status" value="1"/>
</dbReference>
<feature type="domain" description="Beta-lactamase-related" evidence="2">
    <location>
        <begin position="13"/>
        <end position="338"/>
    </location>
</feature>
<dbReference type="InterPro" id="IPR012338">
    <property type="entry name" value="Beta-lactam/transpept-like"/>
</dbReference>
<sequence length="367" mass="39444">MAGPADDRRAAAIDAAAQAAMAKTGAKGLAVAIVEDGKPVLVRSYGVRNAAGAPLETDTVMYGASLTKAVFAYTVMQLVDDGKIDLDKPIADYLPRPLPDYGNLDAYGNWGDLAGDARWRKITPRMVLTHSTGFANFAWLEPDEKLRIHFAPGSRYAYSGEGIILLQFALEKGLGLDLGAEMQRRVFDRLGMTNTSMTWRADFARNLADGWTEEGKTEPHDERSRVRAAGSMDTSIADMARFAAGLVRGEGLSAASRREMVRGQLPITTVSQFPTLQPEAPAAARPKGVAAGLGVIAFGGPQGPGFFKSGHNESTGNNMVCIERGRRCVVLLSNDVRAEGAFPALVAAALGETGLPWRWEYPDRFKP</sequence>
<name>A0A4S1W3A7_9SPHN</name>
<accession>A0A4S1W3A7</accession>
<keyword evidence="3" id="KW-0378">Hydrolase</keyword>
<dbReference type="Gene3D" id="3.40.710.10">
    <property type="entry name" value="DD-peptidase/beta-lactamase superfamily"/>
    <property type="match status" value="1"/>
</dbReference>
<feature type="region of interest" description="Disordered" evidence="1">
    <location>
        <begin position="210"/>
        <end position="229"/>
    </location>
</feature>
<protein>
    <submittedName>
        <fullName evidence="3">Class A beta-lactamase-related serine hydrolase</fullName>
    </submittedName>
</protein>
<evidence type="ECO:0000256" key="1">
    <source>
        <dbReference type="SAM" id="MobiDB-lite"/>
    </source>
</evidence>